<dbReference type="EMBL" id="BFEA01000558">
    <property type="protein sequence ID" value="GBG86315.1"/>
    <property type="molecule type" value="Genomic_DNA"/>
</dbReference>
<reference evidence="3 4" key="1">
    <citation type="journal article" date="2018" name="Cell">
        <title>The Chara Genome: Secondary Complexity and Implications for Plant Terrestrialization.</title>
        <authorList>
            <person name="Nishiyama T."/>
            <person name="Sakayama H."/>
            <person name="Vries J.D."/>
            <person name="Buschmann H."/>
            <person name="Saint-Marcoux D."/>
            <person name="Ullrich K.K."/>
            <person name="Haas F.B."/>
            <person name="Vanderstraeten L."/>
            <person name="Becker D."/>
            <person name="Lang D."/>
            <person name="Vosolsobe S."/>
            <person name="Rombauts S."/>
            <person name="Wilhelmsson P.K.I."/>
            <person name="Janitza P."/>
            <person name="Kern R."/>
            <person name="Heyl A."/>
            <person name="Rumpler F."/>
            <person name="Villalobos L.I.A.C."/>
            <person name="Clay J.M."/>
            <person name="Skokan R."/>
            <person name="Toyoda A."/>
            <person name="Suzuki Y."/>
            <person name="Kagoshima H."/>
            <person name="Schijlen E."/>
            <person name="Tajeshwar N."/>
            <person name="Catarino B."/>
            <person name="Hetherington A.J."/>
            <person name="Saltykova A."/>
            <person name="Bonnot C."/>
            <person name="Breuninger H."/>
            <person name="Symeonidi A."/>
            <person name="Radhakrishnan G.V."/>
            <person name="Van Nieuwerburgh F."/>
            <person name="Deforce D."/>
            <person name="Chang C."/>
            <person name="Karol K.G."/>
            <person name="Hedrich R."/>
            <person name="Ulvskov P."/>
            <person name="Glockner G."/>
            <person name="Delwiche C.F."/>
            <person name="Petrasek J."/>
            <person name="Van de Peer Y."/>
            <person name="Friml J."/>
            <person name="Beilby M."/>
            <person name="Dolan L."/>
            <person name="Kohara Y."/>
            <person name="Sugano S."/>
            <person name="Fujiyama A."/>
            <person name="Delaux P.-M."/>
            <person name="Quint M."/>
            <person name="TheiBen G."/>
            <person name="Hagemann M."/>
            <person name="Harholt J."/>
            <person name="Dunand C."/>
            <person name="Zachgo S."/>
            <person name="Langdale J."/>
            <person name="Maumus F."/>
            <person name="Straeten D.V.D."/>
            <person name="Gould S.B."/>
            <person name="Rensing S.A."/>
        </authorList>
    </citation>
    <scope>NUCLEOTIDE SEQUENCE [LARGE SCALE GENOMIC DNA]</scope>
    <source>
        <strain evidence="3 4">S276</strain>
    </source>
</reference>
<sequence>MKEMQELRAGRDKDKELLVGLKTEIGLLRKEKEQSAEETHVWMNEALRPGNKRGCISMTPPEVDNRTRCRVRIMESPSGALRDELKKLKDMEHCTLREVEVLKQRRTAEERRRMEAEAEKLVAEAEVAKLREQIEKLTTEAAAAPTGGTNLKSRLEAATEVGGSAQKTVRRGKPRSTLGRVGSDDGSAVDANDKFSFLQIERKRLRAWKNSGLEALCKQKGITYRTVEMTADEIAEMRVDARFGKKDKETAMKATRLGDEGGGGIPSCSGGTEASTEVEDIPSDSA</sequence>
<evidence type="ECO:0000256" key="2">
    <source>
        <dbReference type="SAM" id="MobiDB-lite"/>
    </source>
</evidence>
<proteinExistence type="predicted"/>
<keyword evidence="4" id="KW-1185">Reference proteome</keyword>
<evidence type="ECO:0000313" key="4">
    <source>
        <dbReference type="Proteomes" id="UP000265515"/>
    </source>
</evidence>
<keyword evidence="1" id="KW-0175">Coiled coil</keyword>
<dbReference type="AlphaFoldDB" id="A0A388LVN4"/>
<dbReference type="Proteomes" id="UP000265515">
    <property type="component" value="Unassembled WGS sequence"/>
</dbReference>
<gene>
    <name evidence="3" type="ORF">CBR_g41309</name>
</gene>
<evidence type="ECO:0000313" key="3">
    <source>
        <dbReference type="EMBL" id="GBG86315.1"/>
    </source>
</evidence>
<protein>
    <submittedName>
        <fullName evidence="3">Uncharacterized protein</fullName>
    </submittedName>
</protein>
<organism evidence="3 4">
    <name type="scientific">Chara braunii</name>
    <name type="common">Braun's stonewort</name>
    <dbReference type="NCBI Taxonomy" id="69332"/>
    <lineage>
        <taxon>Eukaryota</taxon>
        <taxon>Viridiplantae</taxon>
        <taxon>Streptophyta</taxon>
        <taxon>Charophyceae</taxon>
        <taxon>Charales</taxon>
        <taxon>Characeae</taxon>
        <taxon>Chara</taxon>
    </lineage>
</organism>
<dbReference type="Gramene" id="GBG86315">
    <property type="protein sequence ID" value="GBG86315"/>
    <property type="gene ID" value="CBR_g41309"/>
</dbReference>
<feature type="coiled-coil region" evidence="1">
    <location>
        <begin position="99"/>
        <end position="140"/>
    </location>
</feature>
<name>A0A388LVN4_CHABU</name>
<feature type="region of interest" description="Disordered" evidence="2">
    <location>
        <begin position="251"/>
        <end position="286"/>
    </location>
</feature>
<accession>A0A388LVN4</accession>
<feature type="region of interest" description="Disordered" evidence="2">
    <location>
        <begin position="159"/>
        <end position="185"/>
    </location>
</feature>
<evidence type="ECO:0000256" key="1">
    <source>
        <dbReference type="SAM" id="Coils"/>
    </source>
</evidence>
<feature type="compositionally biased region" description="Acidic residues" evidence="2">
    <location>
        <begin position="276"/>
        <end position="286"/>
    </location>
</feature>
<comment type="caution">
    <text evidence="3">The sequence shown here is derived from an EMBL/GenBank/DDBJ whole genome shotgun (WGS) entry which is preliminary data.</text>
</comment>